<evidence type="ECO:0000256" key="7">
    <source>
        <dbReference type="ARBA" id="ARBA00040167"/>
    </source>
</evidence>
<evidence type="ECO:0000256" key="8">
    <source>
        <dbReference type="ARBA" id="ARBA00048617"/>
    </source>
</evidence>
<evidence type="ECO:0000256" key="1">
    <source>
        <dbReference type="ARBA" id="ARBA00004772"/>
    </source>
</evidence>
<reference evidence="11 12" key="1">
    <citation type="submission" date="2021-01" db="EMBL/GenBank/DDBJ databases">
        <title>Genomic Encyclopedia of Type Strains, Phase IV (KMG-IV): sequencing the most valuable type-strain genomes for metagenomic binning, comparative biology and taxonomic classification.</title>
        <authorList>
            <person name="Goeker M."/>
        </authorList>
    </citation>
    <scope>NUCLEOTIDE SEQUENCE [LARGE SCALE GENOMIC DNA]</scope>
    <source>
        <strain evidence="11 12">DSM 25879</strain>
    </source>
</reference>
<evidence type="ECO:0000256" key="9">
    <source>
        <dbReference type="RuleBase" id="RU366031"/>
    </source>
</evidence>
<dbReference type="EC" id="4.2.1.75" evidence="3 9"/>
<dbReference type="InterPro" id="IPR036108">
    <property type="entry name" value="4pyrrol_syn_uPrphyn_synt_sf"/>
</dbReference>
<evidence type="ECO:0000313" key="11">
    <source>
        <dbReference type="EMBL" id="MBM7620481.1"/>
    </source>
</evidence>
<dbReference type="CDD" id="cd06578">
    <property type="entry name" value="HemD"/>
    <property type="match status" value="1"/>
</dbReference>
<keyword evidence="4 9" id="KW-0456">Lyase</keyword>
<evidence type="ECO:0000256" key="6">
    <source>
        <dbReference type="ARBA" id="ARBA00037589"/>
    </source>
</evidence>
<comment type="catalytic activity">
    <reaction evidence="8 9">
        <text>hydroxymethylbilane = uroporphyrinogen III + H2O</text>
        <dbReference type="Rhea" id="RHEA:18965"/>
        <dbReference type="ChEBI" id="CHEBI:15377"/>
        <dbReference type="ChEBI" id="CHEBI:57308"/>
        <dbReference type="ChEBI" id="CHEBI:57845"/>
        <dbReference type="EC" id="4.2.1.75"/>
    </reaction>
</comment>
<dbReference type="Proteomes" id="UP000737402">
    <property type="component" value="Unassembled WGS sequence"/>
</dbReference>
<evidence type="ECO:0000256" key="5">
    <source>
        <dbReference type="ARBA" id="ARBA00023244"/>
    </source>
</evidence>
<dbReference type="SUPFAM" id="SSF69618">
    <property type="entry name" value="HemD-like"/>
    <property type="match status" value="1"/>
</dbReference>
<dbReference type="EMBL" id="JAFBED010000004">
    <property type="protein sequence ID" value="MBM7620481.1"/>
    <property type="molecule type" value="Genomic_DNA"/>
</dbReference>
<evidence type="ECO:0000313" key="12">
    <source>
        <dbReference type="Proteomes" id="UP000737402"/>
    </source>
</evidence>
<keyword evidence="5 9" id="KW-0627">Porphyrin biosynthesis</keyword>
<sequence length="251" mass="27925">MDRTLPLADKCILITRSKEQASYFSKQVQKLGGTPLEVPLIQFSLPADQEKVAAELEEAVAHYEWLVFTSVNGVNHFFQLHNKPLTNKIAAVGSKTKEALAVRGYETDLVPSSYSAENLVQEISCRLDPAQDKLALIQGNLARPVLREELLRLGYNVKRITVYENKPLSLAKEEIEAVVQKKLDLITFTSPSTVHNFKKAFGLLDVPVAVIGPITEKAAVQAGFKVSVNPEVYTIDGLLKEIITYFQREDT</sequence>
<dbReference type="Gene3D" id="3.40.50.10090">
    <property type="match status" value="2"/>
</dbReference>
<comment type="caution">
    <text evidence="11">The sequence shown here is derived from an EMBL/GenBank/DDBJ whole genome shotgun (WGS) entry which is preliminary data.</text>
</comment>
<evidence type="ECO:0000259" key="10">
    <source>
        <dbReference type="Pfam" id="PF02602"/>
    </source>
</evidence>
<accession>A0ABS2P0S6</accession>
<gene>
    <name evidence="11" type="ORF">JOC95_002334</name>
</gene>
<evidence type="ECO:0000256" key="2">
    <source>
        <dbReference type="ARBA" id="ARBA00008133"/>
    </source>
</evidence>
<evidence type="ECO:0000256" key="3">
    <source>
        <dbReference type="ARBA" id="ARBA00013109"/>
    </source>
</evidence>
<keyword evidence="12" id="KW-1185">Reference proteome</keyword>
<comment type="pathway">
    <text evidence="1 9">Porphyrin-containing compound metabolism; protoporphyrin-IX biosynthesis; coproporphyrinogen-III from 5-aminolevulinate: step 3/4.</text>
</comment>
<dbReference type="Pfam" id="PF02602">
    <property type="entry name" value="HEM4"/>
    <property type="match status" value="1"/>
</dbReference>
<dbReference type="RefSeq" id="WP_204416168.1">
    <property type="nucleotide sequence ID" value="NZ_JAFBED010000004.1"/>
</dbReference>
<proteinExistence type="inferred from homology"/>
<feature type="domain" description="Tetrapyrrole biosynthesis uroporphyrinogen III synthase" evidence="10">
    <location>
        <begin position="24"/>
        <end position="239"/>
    </location>
</feature>
<comment type="similarity">
    <text evidence="2 9">Belongs to the uroporphyrinogen-III synthase family.</text>
</comment>
<protein>
    <recommendedName>
        <fullName evidence="7 9">Uroporphyrinogen-III synthase</fullName>
        <ecNumber evidence="3 9">4.2.1.75</ecNumber>
    </recommendedName>
</protein>
<comment type="function">
    <text evidence="6 9">Catalyzes cyclization of the linear tetrapyrrole, hydroxymethylbilane, to the macrocyclic uroporphyrinogen III.</text>
</comment>
<organism evidence="11 12">
    <name type="scientific">Sutcliffiella tianshenii</name>
    <dbReference type="NCBI Taxonomy" id="1463404"/>
    <lineage>
        <taxon>Bacteria</taxon>
        <taxon>Bacillati</taxon>
        <taxon>Bacillota</taxon>
        <taxon>Bacilli</taxon>
        <taxon>Bacillales</taxon>
        <taxon>Bacillaceae</taxon>
        <taxon>Sutcliffiella</taxon>
    </lineage>
</organism>
<name>A0ABS2P0S6_9BACI</name>
<evidence type="ECO:0000256" key="4">
    <source>
        <dbReference type="ARBA" id="ARBA00023239"/>
    </source>
</evidence>
<dbReference type="InterPro" id="IPR039793">
    <property type="entry name" value="UROS/Hem4"/>
</dbReference>
<dbReference type="PANTHER" id="PTHR38042:SF1">
    <property type="entry name" value="UROPORPHYRINOGEN-III SYNTHASE, CHLOROPLASTIC"/>
    <property type="match status" value="1"/>
</dbReference>
<dbReference type="PANTHER" id="PTHR38042">
    <property type="entry name" value="UROPORPHYRINOGEN-III SYNTHASE, CHLOROPLASTIC"/>
    <property type="match status" value="1"/>
</dbReference>
<dbReference type="InterPro" id="IPR003754">
    <property type="entry name" value="4pyrrol_synth_uPrphyn_synth"/>
</dbReference>